<reference evidence="1 2" key="1">
    <citation type="submission" date="2015-03" db="EMBL/GenBank/DDBJ databases">
        <authorList>
            <consortium name="Pathogen Informatics"/>
            <person name="Murphy D."/>
        </authorList>
    </citation>
    <scope>NUCLEOTIDE SEQUENCE [LARGE SCALE GENOMIC DNA]</scope>
    <source>
        <strain evidence="1 2">WP-931201</strain>
    </source>
</reference>
<accession>A0ABM9TGH8</accession>
<dbReference type="RefSeq" id="WP_033850347.1">
    <property type="nucleotide sequence ID" value="NZ_CBLG010000132.1"/>
</dbReference>
<gene>
    <name evidence="1" type="ORF">ERS008478_02387</name>
</gene>
<comment type="caution">
    <text evidence="1">The sequence shown here is derived from an EMBL/GenBank/DDBJ whole genome shotgun (WGS) entry which is preliminary data.</text>
</comment>
<proteinExistence type="predicted"/>
<dbReference type="Proteomes" id="UP000047420">
    <property type="component" value="Unassembled WGS sequence"/>
</dbReference>
<keyword evidence="2" id="KW-1185">Reference proteome</keyword>
<name>A0ABM9TGH8_9GAMM</name>
<organism evidence="1 2">
    <name type="scientific">Yersinia wautersii</name>
    <dbReference type="NCBI Taxonomy" id="1341643"/>
    <lineage>
        <taxon>Bacteria</taxon>
        <taxon>Pseudomonadati</taxon>
        <taxon>Pseudomonadota</taxon>
        <taxon>Gammaproteobacteria</taxon>
        <taxon>Enterobacterales</taxon>
        <taxon>Yersiniaceae</taxon>
        <taxon>Yersinia</taxon>
    </lineage>
</organism>
<dbReference type="EMBL" id="CVMG01000016">
    <property type="protein sequence ID" value="CRG50790.1"/>
    <property type="molecule type" value="Genomic_DNA"/>
</dbReference>
<evidence type="ECO:0000313" key="2">
    <source>
        <dbReference type="Proteomes" id="UP000047420"/>
    </source>
</evidence>
<evidence type="ECO:0000313" key="1">
    <source>
        <dbReference type="EMBL" id="CRG50790.1"/>
    </source>
</evidence>
<sequence length="87" mass="9372">MGNAFDFELTATDQASASIQRIDEAVKNLLPKLDQTQSGLKLGGQESVEGLDDLNTRLKGMGQFALRNRLAVGCLLRAVFLCEQGSS</sequence>
<protein>
    <submittedName>
        <fullName evidence="1">Phage regulatory protein</fullName>
    </submittedName>
</protein>